<comment type="caution">
    <text evidence="2">The sequence shown here is derived from an EMBL/GenBank/DDBJ whole genome shotgun (WGS) entry which is preliminary data.</text>
</comment>
<feature type="transmembrane region" description="Helical" evidence="1">
    <location>
        <begin position="44"/>
        <end position="65"/>
    </location>
</feature>
<reference evidence="2" key="1">
    <citation type="submission" date="2020-10" db="EMBL/GenBank/DDBJ databases">
        <authorList>
            <person name="Gilroy R."/>
        </authorList>
    </citation>
    <scope>NUCLEOTIDE SEQUENCE</scope>
    <source>
        <strain evidence="2">CHK195-26880</strain>
    </source>
</reference>
<keyword evidence="1" id="KW-0812">Transmembrane</keyword>
<feature type="transmembrane region" description="Helical" evidence="1">
    <location>
        <begin position="71"/>
        <end position="91"/>
    </location>
</feature>
<accession>A0A9D1GCG6</accession>
<dbReference type="AlphaFoldDB" id="A0A9D1GCG6"/>
<sequence>MEYIFMIIFGICIIVLGILNYKGNISSIHWYNRTRITKENSKKYGEAMGLGTIIIGVSLTITAILQMIFEIASLWFITLVGVIIGLVFLLYGQFKYNRGIF</sequence>
<dbReference type="Proteomes" id="UP000886833">
    <property type="component" value="Unassembled WGS sequence"/>
</dbReference>
<evidence type="ECO:0000313" key="2">
    <source>
        <dbReference type="EMBL" id="HIT38403.1"/>
    </source>
</evidence>
<evidence type="ECO:0008006" key="4">
    <source>
        <dbReference type="Google" id="ProtNLM"/>
    </source>
</evidence>
<gene>
    <name evidence="2" type="ORF">IAB59_08015</name>
</gene>
<feature type="transmembrane region" description="Helical" evidence="1">
    <location>
        <begin position="6"/>
        <end position="23"/>
    </location>
</feature>
<organism evidence="2 3">
    <name type="scientific">Candidatus Onthousia faecipullorum</name>
    <dbReference type="NCBI Taxonomy" id="2840887"/>
    <lineage>
        <taxon>Bacteria</taxon>
        <taxon>Bacillati</taxon>
        <taxon>Bacillota</taxon>
        <taxon>Bacilli</taxon>
        <taxon>Candidatus Onthousia</taxon>
    </lineage>
</organism>
<keyword evidence="1" id="KW-0472">Membrane</keyword>
<reference evidence="2" key="2">
    <citation type="journal article" date="2021" name="PeerJ">
        <title>Extensive microbial diversity within the chicken gut microbiome revealed by metagenomics and culture.</title>
        <authorList>
            <person name="Gilroy R."/>
            <person name="Ravi A."/>
            <person name="Getino M."/>
            <person name="Pursley I."/>
            <person name="Horton D.L."/>
            <person name="Alikhan N.F."/>
            <person name="Baker D."/>
            <person name="Gharbi K."/>
            <person name="Hall N."/>
            <person name="Watson M."/>
            <person name="Adriaenssens E.M."/>
            <person name="Foster-Nyarko E."/>
            <person name="Jarju S."/>
            <person name="Secka A."/>
            <person name="Antonio M."/>
            <person name="Oren A."/>
            <person name="Chaudhuri R.R."/>
            <person name="La Ragione R."/>
            <person name="Hildebrand F."/>
            <person name="Pallen M.J."/>
        </authorList>
    </citation>
    <scope>NUCLEOTIDE SEQUENCE</scope>
    <source>
        <strain evidence="2">CHK195-26880</strain>
    </source>
</reference>
<evidence type="ECO:0000313" key="3">
    <source>
        <dbReference type="Proteomes" id="UP000886833"/>
    </source>
</evidence>
<evidence type="ECO:0000256" key="1">
    <source>
        <dbReference type="SAM" id="Phobius"/>
    </source>
</evidence>
<name>A0A9D1GCG6_9FIRM</name>
<protein>
    <recommendedName>
        <fullName evidence="4">DUF3784 domain-containing protein</fullName>
    </recommendedName>
</protein>
<proteinExistence type="predicted"/>
<keyword evidence="1" id="KW-1133">Transmembrane helix</keyword>
<dbReference type="EMBL" id="DVKQ01000101">
    <property type="protein sequence ID" value="HIT38403.1"/>
    <property type="molecule type" value="Genomic_DNA"/>
</dbReference>